<reference evidence="1 2" key="1">
    <citation type="submission" date="2020-10" db="EMBL/GenBank/DDBJ databases">
        <title>Streptomyces chromofuscus complate genome analysis.</title>
        <authorList>
            <person name="Anwar N."/>
        </authorList>
    </citation>
    <scope>NUCLEOTIDE SEQUENCE [LARGE SCALE GENOMIC DNA]</scope>
    <source>
        <strain evidence="1 2">DSM 40273</strain>
    </source>
</reference>
<accession>A0A7M2T0M8</accession>
<proteinExistence type="predicted"/>
<evidence type="ECO:0000313" key="2">
    <source>
        <dbReference type="Proteomes" id="UP000594008"/>
    </source>
</evidence>
<gene>
    <name evidence="1" type="ORF">IPT68_19825</name>
</gene>
<sequence>MLDSALKQAEAERSALVEALSALRCRGPPPECLCRTVLERAFSKAAWLRLHRAGLAEHEAEKTVAGAVTLMEEPLRGPTRTADQAPDLVLHCRGGGI</sequence>
<keyword evidence="2" id="KW-1185">Reference proteome</keyword>
<protein>
    <submittedName>
        <fullName evidence="1">Uncharacterized protein</fullName>
    </submittedName>
</protein>
<dbReference type="AlphaFoldDB" id="A0A7M2T0M8"/>
<dbReference type="EMBL" id="CP063374">
    <property type="protein sequence ID" value="QOV42112.1"/>
    <property type="molecule type" value="Genomic_DNA"/>
</dbReference>
<organism evidence="1 2">
    <name type="scientific">Streptomyces chromofuscus</name>
    <dbReference type="NCBI Taxonomy" id="42881"/>
    <lineage>
        <taxon>Bacteria</taxon>
        <taxon>Bacillati</taxon>
        <taxon>Actinomycetota</taxon>
        <taxon>Actinomycetes</taxon>
        <taxon>Kitasatosporales</taxon>
        <taxon>Streptomycetaceae</taxon>
        <taxon>Streptomyces</taxon>
    </lineage>
</organism>
<dbReference type="Proteomes" id="UP000594008">
    <property type="component" value="Chromosome"/>
</dbReference>
<name>A0A7M2T0M8_STRCW</name>
<dbReference type="KEGG" id="schf:IPT68_19825"/>
<evidence type="ECO:0000313" key="1">
    <source>
        <dbReference type="EMBL" id="QOV42112.1"/>
    </source>
</evidence>
<dbReference type="RefSeq" id="WP_194073995.1">
    <property type="nucleotide sequence ID" value="NZ_CP063374.1"/>
</dbReference>